<gene>
    <name evidence="1" type="ORF">M91_15113</name>
</gene>
<sequence length="32" mass="3782">WLNLDKFLSLSKPHFPPSVHRNDGNIFLTKFL</sequence>
<evidence type="ECO:0000313" key="1">
    <source>
        <dbReference type="EMBL" id="ELR56777.1"/>
    </source>
</evidence>
<proteinExistence type="predicted"/>
<dbReference type="Proteomes" id="UP000011080">
    <property type="component" value="Unassembled WGS sequence"/>
</dbReference>
<dbReference type="InterPro" id="IPR023245">
    <property type="entry name" value="FAM138"/>
</dbReference>
<dbReference type="AlphaFoldDB" id="L8INU4"/>
<dbReference type="PRINTS" id="PR02046">
    <property type="entry name" value="FAM138ABCDF"/>
</dbReference>
<organism evidence="1 2">
    <name type="scientific">Bos mutus</name>
    <name type="common">wild yak</name>
    <dbReference type="NCBI Taxonomy" id="72004"/>
    <lineage>
        <taxon>Eukaryota</taxon>
        <taxon>Metazoa</taxon>
        <taxon>Chordata</taxon>
        <taxon>Craniata</taxon>
        <taxon>Vertebrata</taxon>
        <taxon>Euteleostomi</taxon>
        <taxon>Mammalia</taxon>
        <taxon>Eutheria</taxon>
        <taxon>Laurasiatheria</taxon>
        <taxon>Artiodactyla</taxon>
        <taxon>Ruminantia</taxon>
        <taxon>Pecora</taxon>
        <taxon>Bovidae</taxon>
        <taxon>Bovinae</taxon>
        <taxon>Bos</taxon>
    </lineage>
</organism>
<accession>L8INU4</accession>
<dbReference type="EMBL" id="JH881071">
    <property type="protein sequence ID" value="ELR56777.1"/>
    <property type="molecule type" value="Genomic_DNA"/>
</dbReference>
<reference evidence="1 2" key="1">
    <citation type="journal article" date="2012" name="Nat. Genet.">
        <title>The yak genome and adaptation to life at high altitude.</title>
        <authorList>
            <person name="Qiu Q."/>
            <person name="Zhang G."/>
            <person name="Ma T."/>
            <person name="Qian W."/>
            <person name="Wang J."/>
            <person name="Ye Z."/>
            <person name="Cao C."/>
            <person name="Hu Q."/>
            <person name="Kim J."/>
            <person name="Larkin D.M."/>
            <person name="Auvil L."/>
            <person name="Capitanu B."/>
            <person name="Ma J."/>
            <person name="Lewin H.A."/>
            <person name="Qian X."/>
            <person name="Lang Y."/>
            <person name="Zhou R."/>
            <person name="Wang L."/>
            <person name="Wang K."/>
            <person name="Xia J."/>
            <person name="Liao S."/>
            <person name="Pan S."/>
            <person name="Lu X."/>
            <person name="Hou H."/>
            <person name="Wang Y."/>
            <person name="Zang X."/>
            <person name="Yin Y."/>
            <person name="Ma H."/>
            <person name="Zhang J."/>
            <person name="Wang Z."/>
            <person name="Zhang Y."/>
            <person name="Zhang D."/>
            <person name="Yonezawa T."/>
            <person name="Hasegawa M."/>
            <person name="Zhong Y."/>
            <person name="Liu W."/>
            <person name="Zhang Y."/>
            <person name="Huang Z."/>
            <person name="Zhang S."/>
            <person name="Long R."/>
            <person name="Yang H."/>
            <person name="Wang J."/>
            <person name="Lenstra J.A."/>
            <person name="Cooper D.N."/>
            <person name="Wu Y."/>
            <person name="Wang J."/>
            <person name="Shi P."/>
            <person name="Wang J."/>
            <person name="Liu J."/>
        </authorList>
    </citation>
    <scope>NUCLEOTIDE SEQUENCE [LARGE SCALE GENOMIC DNA]</scope>
    <source>
        <strain evidence="2">yakQH1</strain>
    </source>
</reference>
<feature type="non-terminal residue" evidence="1">
    <location>
        <position position="1"/>
    </location>
</feature>
<feature type="non-terminal residue" evidence="1">
    <location>
        <position position="32"/>
    </location>
</feature>
<name>L8INU4_9CETA</name>
<evidence type="ECO:0000313" key="2">
    <source>
        <dbReference type="Proteomes" id="UP000011080"/>
    </source>
</evidence>
<protein>
    <submittedName>
        <fullName evidence="1">Uncharacterized protein</fullName>
    </submittedName>
</protein>